<dbReference type="RefSeq" id="WP_249914322.1">
    <property type="nucleotide sequence ID" value="NZ_JAMGBB010000001.1"/>
</dbReference>
<name>A0ABT0S644_9SPHN</name>
<sequence length="443" mass="47590">MAADQRVVIVGGGFSGTMLAAELARKGVRSTVIDAGRAGKGTAFSTPEEAHLLNVPAGRMGGWADQPGDFARAVAGEGFDAQDFVPRRRFGEYVSSILDEAKASGLVQVVVGDAIAARQGGTGWTVELAGGSRVEGQALVLAQGNQPPQQLPFARGVDEKYFLNDPWSEEGRAAIVRAAASGGDVLLIGTGLTMVDVVLSLDEARLRGRITALSRRGLAPRAHADHGSAPVELDEIPHGSVRKLWDWLLHRGASVGWRAAIDAIRPHSQALWQALTTAEQARFLRHIRPWWDVHRHRIAPEVAGRIKRLVQLGQLEIVAGRVTDMWIKDGKLEVSIKRRGRRDTVDHDFALAVNCTGPLGEISRTRDPLLKGLFEAGLARPDALDLGLDVDGRSRISAAPNAWALGPLTKGRYWEITAVPDIRGQVAAVADDIVKELGDAVQS</sequence>
<accession>A0ABT0S644</accession>
<comment type="caution">
    <text evidence="2">The sequence shown here is derived from an EMBL/GenBank/DDBJ whole genome shotgun (WGS) entry which is preliminary data.</text>
</comment>
<dbReference type="PANTHER" id="PTHR40254:SF1">
    <property type="entry name" value="BLR0577 PROTEIN"/>
    <property type="match status" value="1"/>
</dbReference>
<dbReference type="InterPro" id="IPR038732">
    <property type="entry name" value="HpyO/CreE_NAD-binding"/>
</dbReference>
<dbReference type="InterPro" id="IPR036188">
    <property type="entry name" value="FAD/NAD-bd_sf"/>
</dbReference>
<gene>
    <name evidence="2" type="ORF">LZ518_01710</name>
</gene>
<dbReference type="PANTHER" id="PTHR40254">
    <property type="entry name" value="BLR0577 PROTEIN"/>
    <property type="match status" value="1"/>
</dbReference>
<protein>
    <submittedName>
        <fullName evidence="2">FAD/NAD(P)-binding protein</fullName>
    </submittedName>
</protein>
<evidence type="ECO:0000259" key="1">
    <source>
        <dbReference type="Pfam" id="PF13454"/>
    </source>
</evidence>
<evidence type="ECO:0000313" key="3">
    <source>
        <dbReference type="Proteomes" id="UP001165383"/>
    </source>
</evidence>
<organism evidence="2 3">
    <name type="scientific">Sphingomonas brevis</name>
    <dbReference type="NCBI Taxonomy" id="2908206"/>
    <lineage>
        <taxon>Bacteria</taxon>
        <taxon>Pseudomonadati</taxon>
        <taxon>Pseudomonadota</taxon>
        <taxon>Alphaproteobacteria</taxon>
        <taxon>Sphingomonadales</taxon>
        <taxon>Sphingomonadaceae</taxon>
        <taxon>Sphingomonas</taxon>
    </lineage>
</organism>
<dbReference type="Pfam" id="PF13454">
    <property type="entry name" value="NAD_binding_9"/>
    <property type="match status" value="1"/>
</dbReference>
<keyword evidence="3" id="KW-1185">Reference proteome</keyword>
<dbReference type="InterPro" id="IPR052189">
    <property type="entry name" value="L-asp_N-monooxygenase_NS-form"/>
</dbReference>
<dbReference type="SUPFAM" id="SSF51905">
    <property type="entry name" value="FAD/NAD(P)-binding domain"/>
    <property type="match status" value="1"/>
</dbReference>
<evidence type="ECO:0000313" key="2">
    <source>
        <dbReference type="EMBL" id="MCL6739855.1"/>
    </source>
</evidence>
<dbReference type="Proteomes" id="UP001165383">
    <property type="component" value="Unassembled WGS sequence"/>
</dbReference>
<dbReference type="EMBL" id="JAMGBB010000001">
    <property type="protein sequence ID" value="MCL6739855.1"/>
    <property type="molecule type" value="Genomic_DNA"/>
</dbReference>
<dbReference type="Gene3D" id="3.50.50.60">
    <property type="entry name" value="FAD/NAD(P)-binding domain"/>
    <property type="match status" value="2"/>
</dbReference>
<reference evidence="2" key="1">
    <citation type="submission" date="2022-05" db="EMBL/GenBank/DDBJ databases">
        <authorList>
            <person name="Jo J.-H."/>
            <person name="Im W.-T."/>
        </authorList>
    </citation>
    <scope>NUCLEOTIDE SEQUENCE</scope>
    <source>
        <strain evidence="2">RB56-2</strain>
    </source>
</reference>
<feature type="domain" description="FAD-dependent urate hydroxylase HpyO/Asp monooxygenase CreE-like FAD/NAD(P)-binding" evidence="1">
    <location>
        <begin position="8"/>
        <end position="146"/>
    </location>
</feature>
<proteinExistence type="predicted"/>